<dbReference type="AlphaFoldDB" id="A0A835W309"/>
<feature type="non-terminal residue" evidence="2">
    <location>
        <position position="137"/>
    </location>
</feature>
<organism evidence="2 3">
    <name type="scientific">Chlamydomonas incerta</name>
    <dbReference type="NCBI Taxonomy" id="51695"/>
    <lineage>
        <taxon>Eukaryota</taxon>
        <taxon>Viridiplantae</taxon>
        <taxon>Chlorophyta</taxon>
        <taxon>core chlorophytes</taxon>
        <taxon>Chlorophyceae</taxon>
        <taxon>CS clade</taxon>
        <taxon>Chlamydomonadales</taxon>
        <taxon>Chlamydomonadaceae</taxon>
        <taxon>Chlamydomonas</taxon>
    </lineage>
</organism>
<dbReference type="EMBL" id="JAEHOC010000015">
    <property type="protein sequence ID" value="KAG2435403.1"/>
    <property type="molecule type" value="Genomic_DNA"/>
</dbReference>
<dbReference type="PANTHER" id="PTHR34407:SF1">
    <property type="entry name" value="SGNH HYDROLASE-TYPE ESTERASE DOMAIN-CONTAINING PROTEIN"/>
    <property type="match status" value="1"/>
</dbReference>
<feature type="signal peptide" evidence="1">
    <location>
        <begin position="1"/>
        <end position="21"/>
    </location>
</feature>
<dbReference type="PANTHER" id="PTHR34407">
    <property type="entry name" value="EXPRESSED PROTEIN"/>
    <property type="match status" value="1"/>
</dbReference>
<name>A0A835W309_CHLIN</name>
<evidence type="ECO:0000313" key="3">
    <source>
        <dbReference type="Proteomes" id="UP000650467"/>
    </source>
</evidence>
<accession>A0A835W309</accession>
<protein>
    <submittedName>
        <fullName evidence="2">Uncharacterized protein</fullName>
    </submittedName>
</protein>
<feature type="chain" id="PRO_5032770844" evidence="1">
    <location>
        <begin position="22"/>
        <end position="137"/>
    </location>
</feature>
<proteinExistence type="predicted"/>
<reference evidence="2" key="1">
    <citation type="journal article" date="2020" name="bioRxiv">
        <title>Comparative genomics of Chlamydomonas.</title>
        <authorList>
            <person name="Craig R.J."/>
            <person name="Hasan A.R."/>
            <person name="Ness R.W."/>
            <person name="Keightley P.D."/>
        </authorList>
    </citation>
    <scope>NUCLEOTIDE SEQUENCE</scope>
    <source>
        <strain evidence="2">SAG 7.73</strain>
    </source>
</reference>
<sequence length="137" mass="15418">MQRRGWLLCCLLVALPSALRAGHELGPAFEPDARVRTKRRPDLEWDWGHTFTRVTVDNQRVSTVLSHLLRYNFTLPRVQLQRGLVYMGAASRLRRVVHDALSGRPIKVGIVGGSVSWGQGSSVRGVTDWFSVLGHYL</sequence>
<gene>
    <name evidence="2" type="ORF">HXX76_007475</name>
</gene>
<dbReference type="Proteomes" id="UP000650467">
    <property type="component" value="Unassembled WGS sequence"/>
</dbReference>
<keyword evidence="3" id="KW-1185">Reference proteome</keyword>
<comment type="caution">
    <text evidence="2">The sequence shown here is derived from an EMBL/GenBank/DDBJ whole genome shotgun (WGS) entry which is preliminary data.</text>
</comment>
<dbReference type="OrthoDB" id="544608at2759"/>
<evidence type="ECO:0000313" key="2">
    <source>
        <dbReference type="EMBL" id="KAG2435403.1"/>
    </source>
</evidence>
<evidence type="ECO:0000256" key="1">
    <source>
        <dbReference type="SAM" id="SignalP"/>
    </source>
</evidence>
<keyword evidence="1" id="KW-0732">Signal</keyword>